<accession>A0A842IQ16</accession>
<protein>
    <recommendedName>
        <fullName evidence="4">DUF4625 domain-containing protein</fullName>
    </recommendedName>
</protein>
<gene>
    <name evidence="2" type="ORF">H7F21_01775</name>
</gene>
<proteinExistence type="predicted"/>
<keyword evidence="1" id="KW-0732">Signal</keyword>
<feature type="chain" id="PRO_5032974044" description="DUF4625 domain-containing protein" evidence="1">
    <location>
        <begin position="20"/>
        <end position="138"/>
    </location>
</feature>
<dbReference type="RefSeq" id="WP_185787517.1">
    <property type="nucleotide sequence ID" value="NZ_JACLCP010000001.1"/>
</dbReference>
<name>A0A842IQ16_9FLAO</name>
<reference evidence="2" key="1">
    <citation type="submission" date="2020-08" db="EMBL/GenBank/DDBJ databases">
        <title>Winogradskyella ouciana sp. nov., isolated from the hadal seawater of the Mariana Trench.</title>
        <authorList>
            <person name="He X."/>
        </authorList>
    </citation>
    <scope>NUCLEOTIDE SEQUENCE [LARGE SCALE GENOMIC DNA]</scope>
    <source>
        <strain evidence="2">KCTC 52348</strain>
    </source>
</reference>
<dbReference type="PROSITE" id="PS51257">
    <property type="entry name" value="PROKAR_LIPOPROTEIN"/>
    <property type="match status" value="1"/>
</dbReference>
<sequence>MKKFVYLLSLVLVTFTSCSLDEASRPPQIVFVPIESVVVPEEFVFGETHEISMTYTKPSSCYVFNRIFFEPEGQERTVAVINSVYDNADCTAEPEETIVSFDFTVLSEEPYIFKFYQGLDDTGADSYHIIEIPVVTED</sequence>
<evidence type="ECO:0000313" key="3">
    <source>
        <dbReference type="Proteomes" id="UP000533900"/>
    </source>
</evidence>
<evidence type="ECO:0000256" key="1">
    <source>
        <dbReference type="SAM" id="SignalP"/>
    </source>
</evidence>
<evidence type="ECO:0000313" key="2">
    <source>
        <dbReference type="EMBL" id="MBC2843804.1"/>
    </source>
</evidence>
<dbReference type="Proteomes" id="UP000533900">
    <property type="component" value="Unassembled WGS sequence"/>
</dbReference>
<comment type="caution">
    <text evidence="2">The sequence shown here is derived from an EMBL/GenBank/DDBJ whole genome shotgun (WGS) entry which is preliminary data.</text>
</comment>
<feature type="signal peptide" evidence="1">
    <location>
        <begin position="1"/>
        <end position="19"/>
    </location>
</feature>
<dbReference type="EMBL" id="JACLCP010000001">
    <property type="protein sequence ID" value="MBC2843804.1"/>
    <property type="molecule type" value="Genomic_DNA"/>
</dbReference>
<evidence type="ECO:0008006" key="4">
    <source>
        <dbReference type="Google" id="ProtNLM"/>
    </source>
</evidence>
<dbReference type="AlphaFoldDB" id="A0A842IQ16"/>
<keyword evidence="3" id="KW-1185">Reference proteome</keyword>
<organism evidence="2 3">
    <name type="scientific">Winogradskyella flava</name>
    <dbReference type="NCBI Taxonomy" id="1884876"/>
    <lineage>
        <taxon>Bacteria</taxon>
        <taxon>Pseudomonadati</taxon>
        <taxon>Bacteroidota</taxon>
        <taxon>Flavobacteriia</taxon>
        <taxon>Flavobacteriales</taxon>
        <taxon>Flavobacteriaceae</taxon>
        <taxon>Winogradskyella</taxon>
    </lineage>
</organism>